<proteinExistence type="predicted"/>
<dbReference type="SUPFAM" id="SSF69322">
    <property type="entry name" value="Tricorn protease domain 2"/>
    <property type="match status" value="1"/>
</dbReference>
<protein>
    <recommendedName>
        <fullName evidence="3">LVIVD repeat-containing protein</fullName>
    </recommendedName>
</protein>
<keyword evidence="2" id="KW-1185">Reference proteome</keyword>
<accession>A0A7H0VGW8</accession>
<dbReference type="RefSeq" id="WP_210759493.1">
    <property type="nucleotide sequence ID" value="NZ_CP060139.1"/>
</dbReference>
<dbReference type="Proteomes" id="UP000516305">
    <property type="component" value="Chromosome"/>
</dbReference>
<dbReference type="InterPro" id="IPR013211">
    <property type="entry name" value="LVIVD"/>
</dbReference>
<gene>
    <name evidence="1" type="ORF">H4K34_03740</name>
</gene>
<sequence length="244" mass="26799">MKKYISILAIAFLWSCQSDSSSDTSNGGGAGQGGSLARFTIAGDHLYAVHNQSLNVFDISNNANAIYLSKQELFTTVETIFTRDSNTIFIGSTSGMFIYDVSSAPSIQRLSTYQHIVSCDPVVANEDYAYVTLRSDQTNNFCWRGVNQLDIVDIRDLSNPQLVSSFPMVSPRGLGLYGDTLMVCDEGLKVLNVADPNAIKLIDVDEDFKAIDLIPYGNLIIAVAEDGLSQYRYHKGKLNLLSRL</sequence>
<evidence type="ECO:0008006" key="3">
    <source>
        <dbReference type="Google" id="ProtNLM"/>
    </source>
</evidence>
<reference evidence="1 2" key="1">
    <citation type="submission" date="2020-08" db="EMBL/GenBank/DDBJ databases">
        <title>Croceimicrobium hydrocarbonivorans gen. nov., sp. nov., a novel marine bacterium isolated from a bacterial consortium that degrades polyethylene terephthalate.</title>
        <authorList>
            <person name="Liu R."/>
        </authorList>
    </citation>
    <scope>NUCLEOTIDE SEQUENCE [LARGE SCALE GENOMIC DNA]</scope>
    <source>
        <strain evidence="1 2">A20-9</strain>
    </source>
</reference>
<dbReference type="Pfam" id="PF08309">
    <property type="entry name" value="LVIVD"/>
    <property type="match status" value="2"/>
</dbReference>
<dbReference type="EMBL" id="CP060139">
    <property type="protein sequence ID" value="QNR24966.1"/>
    <property type="molecule type" value="Genomic_DNA"/>
</dbReference>
<dbReference type="AlphaFoldDB" id="A0A7H0VGW8"/>
<evidence type="ECO:0000313" key="2">
    <source>
        <dbReference type="Proteomes" id="UP000516305"/>
    </source>
</evidence>
<dbReference type="KEGG" id="chyd:H4K34_03740"/>
<organism evidence="1 2">
    <name type="scientific">Croceimicrobium hydrocarbonivorans</name>
    <dbReference type="NCBI Taxonomy" id="2761580"/>
    <lineage>
        <taxon>Bacteria</taxon>
        <taxon>Pseudomonadati</taxon>
        <taxon>Bacteroidota</taxon>
        <taxon>Flavobacteriia</taxon>
        <taxon>Flavobacteriales</taxon>
        <taxon>Owenweeksiaceae</taxon>
        <taxon>Croceimicrobium</taxon>
    </lineage>
</organism>
<name>A0A7H0VGW8_9FLAO</name>
<evidence type="ECO:0000313" key="1">
    <source>
        <dbReference type="EMBL" id="QNR24966.1"/>
    </source>
</evidence>